<feature type="compositionally biased region" description="Basic and acidic residues" evidence="2">
    <location>
        <begin position="374"/>
        <end position="384"/>
    </location>
</feature>
<feature type="region of interest" description="Disordered" evidence="2">
    <location>
        <begin position="365"/>
        <end position="644"/>
    </location>
</feature>
<protein>
    <recommendedName>
        <fullName evidence="3">Pinin/SDK/MemA protein domain-containing protein</fullName>
    </recommendedName>
</protein>
<evidence type="ECO:0000313" key="4">
    <source>
        <dbReference type="EMBL" id="SOV17325.1"/>
    </source>
</evidence>
<evidence type="ECO:0000256" key="1">
    <source>
        <dbReference type="SAM" id="Coils"/>
    </source>
</evidence>
<dbReference type="Pfam" id="PF04696">
    <property type="entry name" value="Pinin_SDK_memA"/>
    <property type="match status" value="1"/>
</dbReference>
<proteinExistence type="predicted"/>
<dbReference type="PANTHER" id="PTHR37000:SF3">
    <property type="entry name" value="MUCIN-22"/>
    <property type="match status" value="1"/>
</dbReference>
<dbReference type="PANTHER" id="PTHR37000">
    <property type="entry name" value="MUCIN-22"/>
    <property type="match status" value="1"/>
</dbReference>
<feature type="compositionally biased region" description="Basic and acidic residues" evidence="2">
    <location>
        <begin position="306"/>
        <end position="349"/>
    </location>
</feature>
<feature type="domain" description="Pinin/SDK/MemA protein" evidence="3">
    <location>
        <begin position="81"/>
        <end position="211"/>
    </location>
</feature>
<dbReference type="InterPro" id="IPR053330">
    <property type="entry name" value="Mucin-22-like"/>
</dbReference>
<feature type="compositionally biased region" description="Basic residues" evidence="2">
    <location>
        <begin position="627"/>
        <end position="644"/>
    </location>
</feature>
<evidence type="ECO:0000256" key="2">
    <source>
        <dbReference type="SAM" id="MobiDB-lite"/>
    </source>
</evidence>
<dbReference type="Proteomes" id="UP000831156">
    <property type="component" value="Chromosome 13"/>
</dbReference>
<feature type="compositionally biased region" description="Basic and acidic residues" evidence="2">
    <location>
        <begin position="433"/>
        <end position="449"/>
    </location>
</feature>
<evidence type="ECO:0000259" key="3">
    <source>
        <dbReference type="Pfam" id="PF04696"/>
    </source>
</evidence>
<dbReference type="EMBL" id="LT969436">
    <property type="protein sequence ID" value="SOV17325.1"/>
    <property type="molecule type" value="Genomic_DNA"/>
</dbReference>
<feature type="compositionally biased region" description="Basic and acidic residues" evidence="2">
    <location>
        <begin position="276"/>
        <end position="299"/>
    </location>
</feature>
<feature type="compositionally biased region" description="Basic and acidic residues" evidence="2">
    <location>
        <begin position="391"/>
        <end position="420"/>
    </location>
</feature>
<keyword evidence="1" id="KW-0175">Coiled coil</keyword>
<feature type="compositionally biased region" description="Basic and acidic residues" evidence="2">
    <location>
        <begin position="573"/>
        <end position="604"/>
    </location>
</feature>
<feature type="coiled-coil region" evidence="1">
    <location>
        <begin position="102"/>
        <end position="141"/>
    </location>
</feature>
<dbReference type="InterPro" id="IPR006786">
    <property type="entry name" value="Pinin_SDK_MemA"/>
</dbReference>
<feature type="region of interest" description="Disordered" evidence="2">
    <location>
        <begin position="256"/>
        <end position="350"/>
    </location>
</feature>
<evidence type="ECO:0000313" key="5">
    <source>
        <dbReference type="Proteomes" id="UP000831156"/>
    </source>
</evidence>
<gene>
    <name evidence="4" type="ORF">PGABG01_1312800</name>
</gene>
<organism evidence="4 5">
    <name type="scientific">Plasmodium gaboni</name>
    <dbReference type="NCBI Taxonomy" id="647221"/>
    <lineage>
        <taxon>Eukaryota</taxon>
        <taxon>Sar</taxon>
        <taxon>Alveolata</taxon>
        <taxon>Apicomplexa</taxon>
        <taxon>Aconoidasida</taxon>
        <taxon>Haemosporida</taxon>
        <taxon>Plasmodiidae</taxon>
        <taxon>Plasmodium</taxon>
        <taxon>Plasmodium (Laverania)</taxon>
    </lineage>
</organism>
<feature type="compositionally biased region" description="Basic and acidic residues" evidence="2">
    <location>
        <begin position="533"/>
        <end position="554"/>
    </location>
</feature>
<sequence>MKEYLSEQERLKLKIRNNYFEKNAIRSKIVNYLNRLTDLSIDHKEEDIKKLKQKRISSNENLDKLPEFKIEKRPKLEEDETTVNRNKRLLQIGLFDHLRKAKDALEQEKTDEKVIMHNLQNKRVEEKIHEVKRSFEKIELDDIEIKIIAYVKDMKMIEECIKQDEDKLMKLNLISHYEKMKNFISTNTYPTIFWCPLKFNDKTRILQKNTEQFINKKIDAIKSTNYQVEFKDENWLEEFDKLKRIIKNKNKEYFKNKSDHDQNNIYENEPVGKSGSHHDHDLEEKKCISLHSQKSDKRSMSVYSSKSDELNKDDKKNNSLNSENEKVLEDKTYSCDEKNQNESDYKNGDNKLMVCKNEENVLENHTNENNSMDDTLKEKHDIKKGSRARKERNSKSPERIKTENSDDSIKYVGDENEKVVLKNNTVQEEEEKFMDKVFEDEENTGKSHEDEENTGKSYEGEENTGKSYEGNENTGKSYKGEENTGKSYEGEENTGKSYEGEENTGKSYEGEENTGKSYEGEENTGKSYECEENTGKSHEGEENTGKSHEGEENTGKSYEGEENTGKSYEGEENTGKSHEGEENTGKSHEGEENTGKSHEGEENTGKSYEGEENTGTSYEVNEEQKGKAKRGRPKGKSKRKGKIK</sequence>
<keyword evidence="5" id="KW-1185">Reference proteome</keyword>
<name>A0ABY1URE3_9APIC</name>
<reference evidence="4" key="1">
    <citation type="submission" date="2016-09" db="EMBL/GenBank/DDBJ databases">
        <authorList>
            <consortium name="Pathogen Informatics"/>
            <person name="Sun Q."/>
            <person name="Inoue M."/>
        </authorList>
    </citation>
    <scope>NUCLEOTIDE SEQUENCE</scope>
</reference>
<accession>A0ABY1URE3</accession>